<dbReference type="SUPFAM" id="SSF55021">
    <property type="entry name" value="ACT-like"/>
    <property type="match status" value="2"/>
</dbReference>
<keyword evidence="2 7" id="KW-0808">Transferase</keyword>
<keyword evidence="3" id="KW-0547">Nucleotide-binding</keyword>
<dbReference type="Pfam" id="PF22468">
    <property type="entry name" value="ACT_9"/>
    <property type="match status" value="2"/>
</dbReference>
<dbReference type="GO" id="GO:0005829">
    <property type="term" value="C:cytosol"/>
    <property type="evidence" value="ECO:0007669"/>
    <property type="project" value="TreeGrafter"/>
</dbReference>
<dbReference type="InterPro" id="IPR001048">
    <property type="entry name" value="Asp/Glu/Uridylate_kinase"/>
</dbReference>
<dbReference type="CDD" id="cd04892">
    <property type="entry name" value="ACT_AK-like_2"/>
    <property type="match status" value="1"/>
</dbReference>
<evidence type="ECO:0000313" key="11">
    <source>
        <dbReference type="Proteomes" id="UP000809243"/>
    </source>
</evidence>
<evidence type="ECO:0000256" key="5">
    <source>
        <dbReference type="ARBA" id="ARBA00022840"/>
    </source>
</evidence>
<dbReference type="InterPro" id="IPR036393">
    <property type="entry name" value="AceGlu_kinase-like_sf"/>
</dbReference>
<dbReference type="FunFam" id="3.30.2130.10:FF:000001">
    <property type="entry name" value="Bifunctional aspartokinase/homoserine dehydrogenase"/>
    <property type="match status" value="1"/>
</dbReference>
<evidence type="ECO:0000256" key="4">
    <source>
        <dbReference type="ARBA" id="ARBA00022777"/>
    </source>
</evidence>
<evidence type="ECO:0000256" key="3">
    <source>
        <dbReference type="ARBA" id="ARBA00022741"/>
    </source>
</evidence>
<name>A0A938YVY9_9ARCH</name>
<dbReference type="AlphaFoldDB" id="A0A938YVY9"/>
<dbReference type="PANTHER" id="PTHR21499:SF59">
    <property type="entry name" value="ASPARTOKINASE"/>
    <property type="match status" value="1"/>
</dbReference>
<dbReference type="SUPFAM" id="SSF53633">
    <property type="entry name" value="Carbamate kinase-like"/>
    <property type="match status" value="1"/>
</dbReference>
<evidence type="ECO:0000256" key="7">
    <source>
        <dbReference type="RuleBase" id="RU003448"/>
    </source>
</evidence>
<dbReference type="Gene3D" id="3.40.1160.10">
    <property type="entry name" value="Acetylglutamate kinase-like"/>
    <property type="match status" value="1"/>
</dbReference>
<dbReference type="EC" id="2.7.2.4" evidence="7"/>
<comment type="caution">
    <text evidence="10">The sequence shown here is derived from an EMBL/GenBank/DDBJ whole genome shotgun (WGS) entry which is preliminary data.</text>
</comment>
<accession>A0A938YVY9</accession>
<evidence type="ECO:0000256" key="6">
    <source>
        <dbReference type="ARBA" id="ARBA00047872"/>
    </source>
</evidence>
<dbReference type="Proteomes" id="UP000809243">
    <property type="component" value="Unassembled WGS sequence"/>
</dbReference>
<evidence type="ECO:0000259" key="9">
    <source>
        <dbReference type="PROSITE" id="PS51671"/>
    </source>
</evidence>
<dbReference type="Pfam" id="PF00696">
    <property type="entry name" value="AA_kinase"/>
    <property type="match status" value="1"/>
</dbReference>
<evidence type="ECO:0000256" key="1">
    <source>
        <dbReference type="ARBA" id="ARBA00010122"/>
    </source>
</evidence>
<sequence length="456" mass="49513">MRTVMKFGGSILSKEEELHRVAKVIKERRAKEEIVAVVSALKGITDSLIDAACAALENGEGIDKAVEAARETHLGILKGIRGKEIKEEAEKKVLEKITVIERALYGISYLKELSPRSLDLVQTMGERMSAPILEAYLRDNGIEAVSFDEAFIATNSEHGQGLPEMEETGKAIEEKVGKLIHNKVAVLPGFFGKDKGQNIVSFGRGGSDFSAAIVASSLGANALELWKDVDGFMTADPKIVQKAELLPNVSYDEAEELGYFGAKIIFPRTVPPLREKGTEIVIKNILSPEKTGTVVSGKREKHERIVKSIAVKRSTAAITLRSPAFVGQAGILEKIFSAMADVCVSVDLVATSETGVSFTVDEKDFEIAKQAIPKIDLPLENVEFNRDVALLGLVGEGLKRTPGIAGRVFSCLGKHGINVEMISMGSSEINMSFLIKEKDLEKAVKVLHEEIVEAKK</sequence>
<dbReference type="PIRSF" id="PIRSF000726">
    <property type="entry name" value="Asp_kin"/>
    <property type="match status" value="1"/>
</dbReference>
<evidence type="ECO:0000256" key="8">
    <source>
        <dbReference type="RuleBase" id="RU004249"/>
    </source>
</evidence>
<keyword evidence="8" id="KW-0028">Amino-acid biosynthesis</keyword>
<dbReference type="GO" id="GO:0004072">
    <property type="term" value="F:aspartate kinase activity"/>
    <property type="evidence" value="ECO:0007669"/>
    <property type="project" value="UniProtKB-EC"/>
</dbReference>
<reference evidence="10" key="1">
    <citation type="submission" date="2021-01" db="EMBL/GenBank/DDBJ databases">
        <title>Active Sulfur Cycling in an Early Earth Analoge.</title>
        <authorList>
            <person name="Hahn C.R."/>
            <person name="Youssef N.H."/>
            <person name="Elshahed M."/>
        </authorList>
    </citation>
    <scope>NUCLEOTIDE SEQUENCE</scope>
    <source>
        <strain evidence="10">Zod_Metabat.1151</strain>
    </source>
</reference>
<dbReference type="GO" id="GO:0005524">
    <property type="term" value="F:ATP binding"/>
    <property type="evidence" value="ECO:0007669"/>
    <property type="project" value="UniProtKB-KW"/>
</dbReference>
<comment type="catalytic activity">
    <reaction evidence="6 7">
        <text>L-aspartate + ATP = 4-phospho-L-aspartate + ADP</text>
        <dbReference type="Rhea" id="RHEA:23776"/>
        <dbReference type="ChEBI" id="CHEBI:29991"/>
        <dbReference type="ChEBI" id="CHEBI:30616"/>
        <dbReference type="ChEBI" id="CHEBI:57535"/>
        <dbReference type="ChEBI" id="CHEBI:456216"/>
        <dbReference type="EC" id="2.7.2.4"/>
    </reaction>
</comment>
<organism evidence="10 11">
    <name type="scientific">Candidatus Iainarchaeum sp</name>
    <dbReference type="NCBI Taxonomy" id="3101447"/>
    <lineage>
        <taxon>Archaea</taxon>
        <taxon>Candidatus Iainarchaeota</taxon>
        <taxon>Candidatus Iainarchaeia</taxon>
        <taxon>Candidatus Iainarchaeales</taxon>
        <taxon>Candidatus Iainarchaeaceae</taxon>
        <taxon>Candidatus Iainarchaeum</taxon>
    </lineage>
</organism>
<dbReference type="GO" id="GO:0009090">
    <property type="term" value="P:homoserine biosynthetic process"/>
    <property type="evidence" value="ECO:0007669"/>
    <property type="project" value="TreeGrafter"/>
</dbReference>
<evidence type="ECO:0000256" key="2">
    <source>
        <dbReference type="ARBA" id="ARBA00022679"/>
    </source>
</evidence>
<dbReference type="InterPro" id="IPR054352">
    <property type="entry name" value="ACT_Aspartokinase"/>
</dbReference>
<comment type="pathway">
    <text evidence="8">Amino-acid biosynthesis; L-methionine biosynthesis via de novo pathway; L-homoserine from L-aspartate: step 1/3.</text>
</comment>
<dbReference type="GO" id="GO:0009089">
    <property type="term" value="P:lysine biosynthetic process via diaminopimelate"/>
    <property type="evidence" value="ECO:0007669"/>
    <property type="project" value="InterPro"/>
</dbReference>
<comment type="pathway">
    <text evidence="8">Amino-acid biosynthesis; L-threonine biosynthesis; L-threonine from L-aspartate: step 1/5.</text>
</comment>
<dbReference type="InterPro" id="IPR045865">
    <property type="entry name" value="ACT-like_dom_sf"/>
</dbReference>
<keyword evidence="5" id="KW-0067">ATP-binding</keyword>
<dbReference type="NCBIfam" id="TIGR00657">
    <property type="entry name" value="asp_kinases"/>
    <property type="match status" value="1"/>
</dbReference>
<dbReference type="InterPro" id="IPR002912">
    <property type="entry name" value="ACT_dom"/>
</dbReference>
<dbReference type="InterPro" id="IPR001341">
    <property type="entry name" value="Asp_kinase"/>
</dbReference>
<comment type="pathway">
    <text evidence="8">Amino-acid biosynthesis; L-lysine biosynthesis via DAP pathway; (S)-tetrahydrodipicolinate from L-aspartate: step 1/4.</text>
</comment>
<dbReference type="Gene3D" id="3.30.2130.10">
    <property type="entry name" value="VC0802-like"/>
    <property type="match status" value="1"/>
</dbReference>
<keyword evidence="4 7" id="KW-0418">Kinase</keyword>
<dbReference type="EMBL" id="JAFGDB010000001">
    <property type="protein sequence ID" value="MBN2066840.1"/>
    <property type="molecule type" value="Genomic_DNA"/>
</dbReference>
<dbReference type="PROSITE" id="PS51671">
    <property type="entry name" value="ACT"/>
    <property type="match status" value="1"/>
</dbReference>
<evidence type="ECO:0000313" key="10">
    <source>
        <dbReference type="EMBL" id="MBN2066840.1"/>
    </source>
</evidence>
<proteinExistence type="inferred from homology"/>
<dbReference type="InterPro" id="IPR005260">
    <property type="entry name" value="Asp_kin_monofn"/>
</dbReference>
<gene>
    <name evidence="10" type="ORF">JW744_00035</name>
</gene>
<feature type="domain" description="ACT" evidence="9">
    <location>
        <begin position="393"/>
        <end position="456"/>
    </location>
</feature>
<protein>
    <recommendedName>
        <fullName evidence="7">Aspartokinase</fullName>
        <ecNumber evidence="7">2.7.2.4</ecNumber>
    </recommendedName>
</protein>
<dbReference type="PANTHER" id="PTHR21499">
    <property type="entry name" value="ASPARTATE KINASE"/>
    <property type="match status" value="1"/>
</dbReference>
<comment type="similarity">
    <text evidence="1 7">Belongs to the aspartokinase family.</text>
</comment>